<keyword evidence="1" id="KW-0813">Transport</keyword>
<gene>
    <name evidence="2" type="primary">nad6</name>
</gene>
<comment type="catalytic activity">
    <reaction evidence="1">
        <text>a ubiquinone + NADH + 5 H(+)(in) = a ubiquinol + NAD(+) + 4 H(+)(out)</text>
        <dbReference type="Rhea" id="RHEA:29091"/>
        <dbReference type="Rhea" id="RHEA-COMP:9565"/>
        <dbReference type="Rhea" id="RHEA-COMP:9566"/>
        <dbReference type="ChEBI" id="CHEBI:15378"/>
        <dbReference type="ChEBI" id="CHEBI:16389"/>
        <dbReference type="ChEBI" id="CHEBI:17976"/>
        <dbReference type="ChEBI" id="CHEBI:57540"/>
        <dbReference type="ChEBI" id="CHEBI:57945"/>
        <dbReference type="EC" id="7.1.1.2"/>
    </reaction>
</comment>
<dbReference type="InterPro" id="IPR001457">
    <property type="entry name" value="NADH_UbQ/plastoQ_OxRdtase_su6"/>
</dbReference>
<keyword evidence="2" id="KW-0560">Oxidoreductase</keyword>
<keyword evidence="1" id="KW-0249">Electron transport</keyword>
<evidence type="ECO:0000313" key="2">
    <source>
        <dbReference type="EMBL" id="AAG18406.1"/>
    </source>
</evidence>
<feature type="transmembrane region" description="Helical" evidence="1">
    <location>
        <begin position="155"/>
        <end position="176"/>
    </location>
</feature>
<keyword evidence="1" id="KW-0520">NAD</keyword>
<accession>Q9G8Z9</accession>
<feature type="transmembrane region" description="Helical" evidence="1">
    <location>
        <begin position="6"/>
        <end position="22"/>
    </location>
</feature>
<comment type="function">
    <text evidence="1">Core subunit of the mitochondrial membrane respiratory chain NADH dehydrogenase (Complex I) which catalyzes electron transfer from NADH through the respiratory chain, using ubiquinone as an electron acceptor. Essential for the catalytic activity and assembly of complex I.</text>
</comment>
<dbReference type="GO" id="GO:0031966">
    <property type="term" value="C:mitochondrial membrane"/>
    <property type="evidence" value="ECO:0007669"/>
    <property type="project" value="UniProtKB-SubCell"/>
</dbReference>
<dbReference type="GO" id="GO:0008137">
    <property type="term" value="F:NADH dehydrogenase (ubiquinone) activity"/>
    <property type="evidence" value="ECO:0007669"/>
    <property type="project" value="UniProtKB-UniRule"/>
</dbReference>
<reference evidence="2" key="1">
    <citation type="submission" date="2000-07" db="EMBL/GenBank/DDBJ databases">
        <title>Phylogenetic relationships of stramenopile algae, based on complete mitochondrial genome sequences.</title>
        <authorList>
            <person name="Burger G."/>
            <person name="Lang B.F."/>
            <person name="Gray W.M.M.W."/>
        </authorList>
    </citation>
    <scope>NUCLEOTIDE SEQUENCE</scope>
</reference>
<keyword evidence="1" id="KW-0679">Respiratory chain</keyword>
<keyword evidence="1" id="KW-1133">Transmembrane helix</keyword>
<dbReference type="PANTHER" id="PTHR33269">
    <property type="entry name" value="NADH-UBIQUINONE OXIDOREDUCTASE CHAIN 6"/>
    <property type="match status" value="1"/>
</dbReference>
<feature type="transmembrane region" description="Helical" evidence="1">
    <location>
        <begin position="52"/>
        <end position="71"/>
    </location>
</feature>
<dbReference type="RefSeq" id="NP_066440.1">
    <property type="nucleotide sequence ID" value="NC_002571.1"/>
</dbReference>
<dbReference type="PANTHER" id="PTHR33269:SF17">
    <property type="entry name" value="NADH-UBIQUINONE OXIDOREDUCTASE CHAIN 6"/>
    <property type="match status" value="1"/>
</dbReference>
<dbReference type="InterPro" id="IPR042106">
    <property type="entry name" value="Nuo/plastoQ_OxRdtase_6_NuoJ"/>
</dbReference>
<dbReference type="GeneID" id="800338"/>
<keyword evidence="1 2" id="KW-0496">Mitochondrion</keyword>
<dbReference type="EC" id="7.1.1.2" evidence="1"/>
<sequence>MTNLHLLLCILLFSCGLFVVFSTSPIESVLFLILAFCIAGIILFLFNLDFFGIMFIIIYVGAIAVLFLFVVMMLNIKLQYNFLDRFTFKNIVYILIVLLLLYTIFLNLYSQIFIEMPFLFNSDLLYSYTIIEKGIFDHLSNIKVFGQVLYNYFSLYVPLAGFILLIALVGVIVLTLHFNKFKNKELDFRQLSRSDNFIVFFNKSN</sequence>
<keyword evidence="1" id="KW-1278">Translocase</keyword>
<name>Q9G8Z9_OCHDN</name>
<feature type="transmembrane region" description="Helical" evidence="1">
    <location>
        <begin position="29"/>
        <end position="46"/>
    </location>
</feature>
<evidence type="ECO:0000256" key="1">
    <source>
        <dbReference type="RuleBase" id="RU004430"/>
    </source>
</evidence>
<dbReference type="Pfam" id="PF00499">
    <property type="entry name" value="Oxidored_q3"/>
    <property type="match status" value="1"/>
</dbReference>
<keyword evidence="1" id="KW-0830">Ubiquinone</keyword>
<protein>
    <recommendedName>
        <fullName evidence="1">NADH-ubiquinone oxidoreductase chain 6</fullName>
        <ecNumber evidence="1">7.1.1.2</ecNumber>
    </recommendedName>
</protein>
<feature type="transmembrane region" description="Helical" evidence="1">
    <location>
        <begin position="91"/>
        <end position="114"/>
    </location>
</feature>
<dbReference type="AlphaFoldDB" id="Q9G8Z9"/>
<dbReference type="GO" id="GO:0016491">
    <property type="term" value="F:oxidoreductase activity"/>
    <property type="evidence" value="ECO:0007669"/>
    <property type="project" value="UniProtKB-KW"/>
</dbReference>
<organism evidence="2">
    <name type="scientific">Ochromonas danica</name>
    <name type="common">Golden alga</name>
    <name type="synonym">Chlorochromonas danica</name>
    <dbReference type="NCBI Taxonomy" id="2986"/>
    <lineage>
        <taxon>Eukaryota</taxon>
        <taxon>Sar</taxon>
        <taxon>Stramenopiles</taxon>
        <taxon>Ochrophyta</taxon>
        <taxon>Chrysophyceae</taxon>
        <taxon>Chromulinales</taxon>
        <taxon>Chromulinaceae</taxon>
        <taxon>Ochromonas</taxon>
    </lineage>
</organism>
<dbReference type="EMBL" id="AF287134">
    <property type="protein sequence ID" value="AAG18406.1"/>
    <property type="molecule type" value="Genomic_DNA"/>
</dbReference>
<keyword evidence="1" id="KW-0812">Transmembrane</keyword>
<comment type="similarity">
    <text evidence="1">Belongs to the complex I subunit 6 family.</text>
</comment>
<geneLocation type="mitochondrion" evidence="2"/>
<keyword evidence="1" id="KW-0472">Membrane</keyword>
<proteinExistence type="inferred from homology"/>
<comment type="subcellular location">
    <subcellularLocation>
        <location evidence="1">Mitochondrion membrane</location>
        <topology evidence="1">Multi-pass membrane protein</topology>
    </subcellularLocation>
</comment>
<dbReference type="Gene3D" id="1.20.120.1200">
    <property type="entry name" value="NADH-ubiquinone/plastoquinone oxidoreductase chain 6, subunit NuoJ"/>
    <property type="match status" value="1"/>
</dbReference>